<dbReference type="OrthoDB" id="766804at2"/>
<dbReference type="Proteomes" id="UP000245375">
    <property type="component" value="Unassembled WGS sequence"/>
</dbReference>
<comment type="caution">
    <text evidence="3">The sequence shown here is derived from an EMBL/GenBank/DDBJ whole genome shotgun (WGS) entry which is preliminary data.</text>
</comment>
<dbReference type="InterPro" id="IPR041304">
    <property type="entry name" value="AbiTii"/>
</dbReference>
<protein>
    <recommendedName>
        <fullName evidence="2">AbiTii domain-containing protein</fullName>
    </recommendedName>
</protein>
<name>A0A2U2X2N1_9FLAO</name>
<dbReference type="EMBL" id="QFRI01000003">
    <property type="protein sequence ID" value="PWH82009.1"/>
    <property type="molecule type" value="Genomic_DNA"/>
</dbReference>
<reference evidence="3 4" key="1">
    <citation type="submission" date="2018-05" db="EMBL/GenBank/DDBJ databases">
        <title>Algibacter marinivivus sp. nov., isolated from sample around a algae.</title>
        <authorList>
            <person name="Zhong X."/>
        </authorList>
    </citation>
    <scope>NUCLEOTIDE SEQUENCE [LARGE SCALE GENOMIC DNA]</scope>
    <source>
        <strain evidence="3 4">ZY111</strain>
    </source>
</reference>
<dbReference type="AlphaFoldDB" id="A0A2U2X2N1"/>
<evidence type="ECO:0000313" key="4">
    <source>
        <dbReference type="Proteomes" id="UP000245375"/>
    </source>
</evidence>
<evidence type="ECO:0000313" key="3">
    <source>
        <dbReference type="EMBL" id="PWH82009.1"/>
    </source>
</evidence>
<keyword evidence="4" id="KW-1185">Reference proteome</keyword>
<feature type="coiled-coil region" evidence="1">
    <location>
        <begin position="243"/>
        <end position="284"/>
    </location>
</feature>
<evidence type="ECO:0000259" key="2">
    <source>
        <dbReference type="Pfam" id="PF18864"/>
    </source>
</evidence>
<dbReference type="Pfam" id="PF18864">
    <property type="entry name" value="AbiTii"/>
    <property type="match status" value="1"/>
</dbReference>
<sequence length="325" mass="37219">MIQQIIYDLTNDDKSLVSPLLKTKVFASRLKNKKLLEWVNKEINGYSMSDTLPEYRVGSATSSCTLRQGYALQENTPVPISFISDENLRNFFVQFEFRDSVKTLESYVNHKDNDTLIKILPIDFWALLTRHMKESGFKSEIRDIKKMAHISTITQTLTEIRSKFLDFMLNLETEFPDLPKNIEDISDDIKENITKTINVIMGNQYNTSNVGEGNTINTGNNAKINTATGTNITQQLEINSLKKEEIKNLVEQINIIVDKLELNEEDKEDILSESERVLNQLKREKPKQTIISQSLNTTYDILSKVDSNSQTEPIIAEIETLLANF</sequence>
<dbReference type="RefSeq" id="WP_109353349.1">
    <property type="nucleotide sequence ID" value="NZ_QFRI01000003.1"/>
</dbReference>
<proteinExistence type="predicted"/>
<organism evidence="3 4">
    <name type="scientific">Algibacter marinivivus</name>
    <dbReference type="NCBI Taxonomy" id="2100723"/>
    <lineage>
        <taxon>Bacteria</taxon>
        <taxon>Pseudomonadati</taxon>
        <taxon>Bacteroidota</taxon>
        <taxon>Flavobacteriia</taxon>
        <taxon>Flavobacteriales</taxon>
        <taxon>Flavobacteriaceae</taxon>
        <taxon>Algibacter</taxon>
    </lineage>
</organism>
<accession>A0A2U2X2N1</accession>
<evidence type="ECO:0000256" key="1">
    <source>
        <dbReference type="SAM" id="Coils"/>
    </source>
</evidence>
<reference evidence="4" key="3">
    <citation type="submission" date="2018-05" db="EMBL/GenBank/DDBJ databases">
        <authorList>
            <person name="Lu D."/>
        </authorList>
    </citation>
    <scope>NUCLEOTIDE SEQUENCE [LARGE SCALE GENOMIC DNA]</scope>
    <source>
        <strain evidence="4">ZY111</strain>
    </source>
</reference>
<gene>
    <name evidence="3" type="ORF">DIS18_12135</name>
</gene>
<feature type="domain" description="AbiTii" evidence="2">
    <location>
        <begin position="2"/>
        <end position="191"/>
    </location>
</feature>
<keyword evidence="1" id="KW-0175">Coiled coil</keyword>
<reference evidence="4" key="2">
    <citation type="submission" date="2018-05" db="EMBL/GenBank/DDBJ databases">
        <title>Algibacter marinivivus sp. nov., isolated from sample around a algae.</title>
        <authorList>
            <person name="Lu D."/>
        </authorList>
    </citation>
    <scope>NUCLEOTIDE SEQUENCE [LARGE SCALE GENOMIC DNA]</scope>
    <source>
        <strain evidence="4">ZY111</strain>
    </source>
</reference>